<dbReference type="RefSeq" id="WP_268766783.1">
    <property type="nucleotide sequence ID" value="NZ_FWXN01000010.1"/>
</dbReference>
<dbReference type="CDD" id="cd07505">
    <property type="entry name" value="HAD_BPGM-like"/>
    <property type="match status" value="1"/>
</dbReference>
<dbReference type="InterPro" id="IPR041492">
    <property type="entry name" value="HAD_2"/>
</dbReference>
<accession>A0A1W2CA58</accession>
<dbReference type="SFLD" id="SFLDG01129">
    <property type="entry name" value="C1.5:_HAD__Beta-PGM__Phosphata"/>
    <property type="match status" value="1"/>
</dbReference>
<proteinExistence type="predicted"/>
<dbReference type="NCBIfam" id="TIGR01509">
    <property type="entry name" value="HAD-SF-IA-v3"/>
    <property type="match status" value="1"/>
</dbReference>
<dbReference type="AlphaFoldDB" id="A0A1W2CA58"/>
<dbReference type="EMBL" id="FWXN01000010">
    <property type="protein sequence ID" value="SMC82039.1"/>
    <property type="molecule type" value="Genomic_DNA"/>
</dbReference>
<evidence type="ECO:0000313" key="2">
    <source>
        <dbReference type="Proteomes" id="UP000192634"/>
    </source>
</evidence>
<dbReference type="SFLD" id="SFLDS00003">
    <property type="entry name" value="Haloacid_Dehalogenase"/>
    <property type="match status" value="1"/>
</dbReference>
<organism evidence="1 2">
    <name type="scientific">Janibacter indicus</name>
    <dbReference type="NCBI Taxonomy" id="857417"/>
    <lineage>
        <taxon>Bacteria</taxon>
        <taxon>Bacillati</taxon>
        <taxon>Actinomycetota</taxon>
        <taxon>Actinomycetes</taxon>
        <taxon>Micrococcales</taxon>
        <taxon>Intrasporangiaceae</taxon>
        <taxon>Janibacter</taxon>
    </lineage>
</organism>
<dbReference type="SUPFAM" id="SSF56784">
    <property type="entry name" value="HAD-like"/>
    <property type="match status" value="1"/>
</dbReference>
<evidence type="ECO:0000313" key="1">
    <source>
        <dbReference type="EMBL" id="SMC82039.1"/>
    </source>
</evidence>
<dbReference type="InterPro" id="IPR023198">
    <property type="entry name" value="PGP-like_dom2"/>
</dbReference>
<gene>
    <name evidence="1" type="ORF">SAMN06296429_110160</name>
</gene>
<dbReference type="Pfam" id="PF13419">
    <property type="entry name" value="HAD_2"/>
    <property type="match status" value="1"/>
</dbReference>
<dbReference type="PANTHER" id="PTHR18901:SF38">
    <property type="entry name" value="PSEUDOURIDINE-5'-PHOSPHATASE"/>
    <property type="match status" value="1"/>
</dbReference>
<dbReference type="Gene3D" id="1.10.150.240">
    <property type="entry name" value="Putative phosphatase, domain 2"/>
    <property type="match status" value="1"/>
</dbReference>
<dbReference type="InterPro" id="IPR023214">
    <property type="entry name" value="HAD_sf"/>
</dbReference>
<reference evidence="1 2" key="1">
    <citation type="submission" date="2017-04" db="EMBL/GenBank/DDBJ databases">
        <authorList>
            <person name="Afonso C.L."/>
            <person name="Miller P.J."/>
            <person name="Scott M.A."/>
            <person name="Spackman E."/>
            <person name="Goraichik I."/>
            <person name="Dimitrov K.M."/>
            <person name="Suarez D.L."/>
            <person name="Swayne D.E."/>
        </authorList>
    </citation>
    <scope>NUCLEOTIDE SEQUENCE [LARGE SCALE GENOMIC DNA]</scope>
    <source>
        <strain evidence="1 2">CGMCC 1.12511</strain>
    </source>
</reference>
<dbReference type="Proteomes" id="UP000192634">
    <property type="component" value="Unassembled WGS sequence"/>
</dbReference>
<protein>
    <submittedName>
        <fullName evidence="1">Haloacid dehalogenase superfamily, subfamily IA, variant 3 with third motif having DD or ED</fullName>
    </submittedName>
</protein>
<dbReference type="PANTHER" id="PTHR18901">
    <property type="entry name" value="2-DEOXYGLUCOSE-6-PHOSPHATE PHOSPHATASE 2"/>
    <property type="match status" value="1"/>
</dbReference>
<dbReference type="InterPro" id="IPR006439">
    <property type="entry name" value="HAD-SF_hydro_IA"/>
</dbReference>
<name>A0A1W2CA58_9MICO</name>
<sequence length="229" mass="24177">MSTEPAALPAAVLWDMDGTLVDTEPYWITAEHELVEEFGGTWTHELAVQLVGNPLLVSAQFILDNSPVDLPPEEVVHRLQSRVVEQIAQEVPWRPGARELLAACRELDIPQALVTMSWTDLAGAVVDATEAGSFGLMVTGDVVTHGKPHPEPYLTAAAQLGVHPAACIAIEDSPTGVRSATAAGVPTLAVPHIVEIPAIPGSVRVDSLAGLTPFDLVPLTTGAEEPART</sequence>
<dbReference type="Gene3D" id="3.40.50.1000">
    <property type="entry name" value="HAD superfamily/HAD-like"/>
    <property type="match status" value="1"/>
</dbReference>
<dbReference type="InterPro" id="IPR036412">
    <property type="entry name" value="HAD-like_sf"/>
</dbReference>